<dbReference type="PANTHER" id="PTHR31121:SF6">
    <property type="entry name" value="ALPHA-1,2 MANNOSYLTRANSFERASE KTR1"/>
    <property type="match status" value="1"/>
</dbReference>
<evidence type="ECO:0000256" key="1">
    <source>
        <dbReference type="ARBA" id="ARBA00004606"/>
    </source>
</evidence>
<evidence type="ECO:0000256" key="3">
    <source>
        <dbReference type="ARBA" id="ARBA00022676"/>
    </source>
</evidence>
<dbReference type="OrthoDB" id="439943at2759"/>
<accession>A0A7H9AXR0</accession>
<evidence type="ECO:0000256" key="6">
    <source>
        <dbReference type="PIRSR" id="PIRSR018153-1"/>
    </source>
</evidence>
<evidence type="ECO:0008006" key="10">
    <source>
        <dbReference type="Google" id="ProtNLM"/>
    </source>
</evidence>
<keyword evidence="4" id="KW-0808">Transferase</keyword>
<keyword evidence="5" id="KW-0735">Signal-anchor</keyword>
<dbReference type="GO" id="GO:0006487">
    <property type="term" value="P:protein N-linked glycosylation"/>
    <property type="evidence" value="ECO:0007669"/>
    <property type="project" value="TreeGrafter"/>
</dbReference>
<dbReference type="Gene3D" id="3.90.550.10">
    <property type="entry name" value="Spore Coat Polysaccharide Biosynthesis Protein SpsA, Chain A"/>
    <property type="match status" value="1"/>
</dbReference>
<dbReference type="PIRSF" id="PIRSF018153">
    <property type="entry name" value="Glyco_trans_15"/>
    <property type="match status" value="1"/>
</dbReference>
<dbReference type="Pfam" id="PF01793">
    <property type="entry name" value="Glyco_transf_15"/>
    <property type="match status" value="1"/>
</dbReference>
<keyword evidence="9" id="KW-1185">Reference proteome</keyword>
<dbReference type="Proteomes" id="UP000509704">
    <property type="component" value="Chromosome 1"/>
</dbReference>
<evidence type="ECO:0000313" key="9">
    <source>
        <dbReference type="Proteomes" id="UP000509704"/>
    </source>
</evidence>
<evidence type="ECO:0000256" key="2">
    <source>
        <dbReference type="ARBA" id="ARBA00007677"/>
    </source>
</evidence>
<comment type="subcellular location">
    <subcellularLocation>
        <location evidence="1">Membrane</location>
        <topology evidence="1">Single-pass type II membrane protein</topology>
    </subcellularLocation>
</comment>
<dbReference type="GeneID" id="59233998"/>
<dbReference type="AlphaFoldDB" id="A0A7H9AXR0"/>
<dbReference type="GO" id="GO:0005794">
    <property type="term" value="C:Golgi apparatus"/>
    <property type="evidence" value="ECO:0007669"/>
    <property type="project" value="TreeGrafter"/>
</dbReference>
<dbReference type="KEGG" id="zmk:HG535_0A03010"/>
<keyword evidence="7" id="KW-1133">Transmembrane helix</keyword>
<dbReference type="GO" id="GO:0016020">
    <property type="term" value="C:membrane"/>
    <property type="evidence" value="ECO:0007669"/>
    <property type="project" value="UniProtKB-SubCell"/>
</dbReference>
<dbReference type="InterPro" id="IPR002685">
    <property type="entry name" value="Glyco_trans_15"/>
</dbReference>
<proteinExistence type="inferred from homology"/>
<dbReference type="GO" id="GO:0006493">
    <property type="term" value="P:protein O-linked glycosylation"/>
    <property type="evidence" value="ECO:0007669"/>
    <property type="project" value="TreeGrafter"/>
</dbReference>
<evidence type="ECO:0000256" key="5">
    <source>
        <dbReference type="ARBA" id="ARBA00022968"/>
    </source>
</evidence>
<dbReference type="RefSeq" id="XP_037142090.1">
    <property type="nucleotide sequence ID" value="XM_037286195.1"/>
</dbReference>
<dbReference type="EMBL" id="CP058604">
    <property type="protein sequence ID" value="QLG70362.1"/>
    <property type="molecule type" value="Genomic_DNA"/>
</dbReference>
<organism evidence="8 9">
    <name type="scientific">Zygotorulaspora mrakii</name>
    <name type="common">Zygosaccharomyces mrakii</name>
    <dbReference type="NCBI Taxonomy" id="42260"/>
    <lineage>
        <taxon>Eukaryota</taxon>
        <taxon>Fungi</taxon>
        <taxon>Dikarya</taxon>
        <taxon>Ascomycota</taxon>
        <taxon>Saccharomycotina</taxon>
        <taxon>Saccharomycetes</taxon>
        <taxon>Saccharomycetales</taxon>
        <taxon>Saccharomycetaceae</taxon>
        <taxon>Zygotorulaspora</taxon>
    </lineage>
</organism>
<sequence>MLRDKIPSGKERLYKTIGLAVVALITIFVILNNTGVTSSNGLISSITSSVTTQDSKTADGLKQPAPVSPKKYSGHKEKATFVTLARNRDLYSLLPAIRSVEDRFNRKFNYDWVFLNDEEFSEEFKRVTTALISGTTKYGVIPKEQWQLPDFIDKEKAANTRKEMAEKGIIYGDSIPYRYMCRYESGFFYRHELMADYEYYWRVEPDVKLYCDIDYDVFRFMKKNDKKYAFTISIKEYAETIKTLWETTREFITSHQEYINKNNMLDFISDDEGYSYNLCHFWSNFEIASLDLWRSDAYTAYFDHLDKSGGFFYERWGDAPIHSIAAALFLDRNQIHHFDNIGYYHPPFHSCSVDEDVRMKNKCDCNPADDFTWKSYSCTTKFYTVNGLTKPKNWQIYAD</sequence>
<keyword evidence="7" id="KW-0472">Membrane</keyword>
<dbReference type="GO" id="GO:0000032">
    <property type="term" value="P:cell wall mannoprotein biosynthetic process"/>
    <property type="evidence" value="ECO:0007669"/>
    <property type="project" value="TreeGrafter"/>
</dbReference>
<reference evidence="8 9" key="1">
    <citation type="submission" date="2020-07" db="EMBL/GenBank/DDBJ databases">
        <title>The yeast mating-type switching endonuclease HO is a domesticated member of an unorthodox homing genetic element family.</title>
        <authorList>
            <person name="Coughlan A.Y."/>
            <person name="Lombardi L."/>
            <person name="Braun-Galleani S."/>
            <person name="Martos A.R."/>
            <person name="Galeote V."/>
            <person name="Bigey F."/>
            <person name="Dequin S."/>
            <person name="Byrne K.P."/>
            <person name="Wolfe K.H."/>
        </authorList>
    </citation>
    <scope>NUCLEOTIDE SEQUENCE [LARGE SCALE GENOMIC DNA]</scope>
    <source>
        <strain evidence="8 9">NRRL Y-6702</strain>
    </source>
</reference>
<comment type="similarity">
    <text evidence="2">Belongs to the glycosyltransferase 15 family.</text>
</comment>
<dbReference type="InterPro" id="IPR029044">
    <property type="entry name" value="Nucleotide-diphossugar_trans"/>
</dbReference>
<gene>
    <name evidence="8" type="ORF">HG535_0A03010</name>
</gene>
<keyword evidence="7" id="KW-0812">Transmembrane</keyword>
<protein>
    <recommendedName>
        <fullName evidence="10">Glycosyltransferase family 15 protein</fullName>
    </recommendedName>
</protein>
<evidence type="ECO:0000313" key="8">
    <source>
        <dbReference type="EMBL" id="QLG70362.1"/>
    </source>
</evidence>
<dbReference type="SUPFAM" id="SSF53448">
    <property type="entry name" value="Nucleotide-diphospho-sugar transferases"/>
    <property type="match status" value="1"/>
</dbReference>
<dbReference type="GO" id="GO:0000026">
    <property type="term" value="F:alpha-1,2-mannosyltransferase activity"/>
    <property type="evidence" value="ECO:0007669"/>
    <property type="project" value="TreeGrafter"/>
</dbReference>
<keyword evidence="3" id="KW-0328">Glycosyltransferase</keyword>
<evidence type="ECO:0000256" key="4">
    <source>
        <dbReference type="ARBA" id="ARBA00022679"/>
    </source>
</evidence>
<evidence type="ECO:0000256" key="7">
    <source>
        <dbReference type="SAM" id="Phobius"/>
    </source>
</evidence>
<dbReference type="PANTHER" id="PTHR31121">
    <property type="entry name" value="ALPHA-1,2 MANNOSYLTRANSFERASE KTR1"/>
    <property type="match status" value="1"/>
</dbReference>
<feature type="transmembrane region" description="Helical" evidence="7">
    <location>
        <begin position="12"/>
        <end position="31"/>
    </location>
</feature>
<dbReference type="FunFam" id="3.90.550.10:FF:000051">
    <property type="entry name" value="Alpha-1,2-mannosyltransferase (Ktr4)"/>
    <property type="match status" value="1"/>
</dbReference>
<name>A0A7H9AXR0_ZYGMR</name>
<feature type="active site" description="Nucleophile" evidence="6">
    <location>
        <position position="286"/>
    </location>
</feature>